<evidence type="ECO:0000313" key="2">
    <source>
        <dbReference type="Proteomes" id="UP000002497"/>
    </source>
</evidence>
<gene>
    <name evidence="1" type="ORF">CPSG_07607</name>
</gene>
<dbReference type="VEuPathDB" id="FungiDB:CPSG_07607"/>
<reference evidence="2" key="1">
    <citation type="journal article" date="2010" name="Genome Res.">
        <title>Population genomic sequencing of Coccidioides fungi reveals recent hybridization and transposon control.</title>
        <authorList>
            <person name="Neafsey D.E."/>
            <person name="Barker B.M."/>
            <person name="Sharpton T.J."/>
            <person name="Stajich J.E."/>
            <person name="Park D.J."/>
            <person name="Whiston E."/>
            <person name="Hung C.-Y."/>
            <person name="McMahan C."/>
            <person name="White J."/>
            <person name="Sykes S."/>
            <person name="Heiman D."/>
            <person name="Young S."/>
            <person name="Zeng Q."/>
            <person name="Abouelleil A."/>
            <person name="Aftuck L."/>
            <person name="Bessette D."/>
            <person name="Brown A."/>
            <person name="FitzGerald M."/>
            <person name="Lui A."/>
            <person name="Macdonald J.P."/>
            <person name="Priest M."/>
            <person name="Orbach M.J."/>
            <person name="Galgiani J.N."/>
            <person name="Kirkland T.N."/>
            <person name="Cole G.T."/>
            <person name="Birren B.W."/>
            <person name="Henn M.R."/>
            <person name="Taylor J.W."/>
            <person name="Rounsley S.D."/>
        </authorList>
    </citation>
    <scope>NUCLEOTIDE SEQUENCE [LARGE SCALE GENOMIC DNA]</scope>
    <source>
        <strain evidence="2">RMSCC 757 / Silveira</strain>
    </source>
</reference>
<keyword evidence="2" id="KW-1185">Reference proteome</keyword>
<sequence length="77" mass="8706">MFIGRRHASLDGRRNWDAAILPGIDIDSRGLHVLLKVDTILHQPIFVVSIPICVPTPHHEASHGIQICEDTDKRQYD</sequence>
<name>E9DCQ5_COCPS</name>
<proteinExistence type="predicted"/>
<dbReference type="AlphaFoldDB" id="E9DCQ5"/>
<dbReference type="Proteomes" id="UP000002497">
    <property type="component" value="Unassembled WGS sequence"/>
</dbReference>
<accession>E9DCQ5</accession>
<evidence type="ECO:0000313" key="1">
    <source>
        <dbReference type="EMBL" id="EFW15980.1"/>
    </source>
</evidence>
<dbReference type="HOGENOM" id="CLU_2637896_0_0_1"/>
<dbReference type="EMBL" id="GL636499">
    <property type="protein sequence ID" value="EFW15980.1"/>
    <property type="molecule type" value="Genomic_DNA"/>
</dbReference>
<reference evidence="2" key="2">
    <citation type="submission" date="2010-03" db="EMBL/GenBank/DDBJ databases">
        <title>The genome sequence of Coccidioides posadasii strain Silveira.</title>
        <authorList>
            <consortium name="The Broad Institute Genome Sequencing Center for Infectious Disease"/>
            <person name="Neafsey D."/>
            <person name="Orbach M."/>
            <person name="Henn M.R."/>
            <person name="Cole G.T."/>
            <person name="Galgiani J."/>
            <person name="Gardner M.J."/>
            <person name="Kirkland T.N."/>
            <person name="Taylor J.W."/>
            <person name="Young S.K."/>
            <person name="Zeng Q."/>
            <person name="Koehrsen M."/>
            <person name="Alvarado L."/>
            <person name="Berlin A."/>
            <person name="Borenstein D."/>
            <person name="Chapman S.B."/>
            <person name="Chen Z."/>
            <person name="Engels R."/>
            <person name="Freedman E."/>
            <person name="Gellesch M."/>
            <person name="Goldberg J."/>
            <person name="Griggs A."/>
            <person name="Gujja S."/>
            <person name="Heilman E."/>
            <person name="Heiman D."/>
            <person name="Howarth C."/>
            <person name="Jen D."/>
            <person name="Larson L."/>
            <person name="Mehta T."/>
            <person name="Neiman D."/>
            <person name="Park D."/>
            <person name="Pearson M."/>
            <person name="Richards J."/>
            <person name="Roberts A."/>
            <person name="Saif S."/>
            <person name="Shea T."/>
            <person name="Shenoy N."/>
            <person name="Sisk P."/>
            <person name="Stolte C."/>
            <person name="Sykes S."/>
            <person name="Walk T."/>
            <person name="White J."/>
            <person name="Yandava C."/>
            <person name="Haas B."/>
            <person name="Nusbaum C."/>
            <person name="Birren B."/>
        </authorList>
    </citation>
    <scope>NUCLEOTIDE SEQUENCE [LARGE SCALE GENOMIC DNA]</scope>
    <source>
        <strain evidence="2">RMSCC 757 / Silveira</strain>
    </source>
</reference>
<protein>
    <submittedName>
        <fullName evidence="1">Predicted protein</fullName>
    </submittedName>
</protein>
<organism evidence="2">
    <name type="scientific">Coccidioides posadasii (strain RMSCC 757 / Silveira)</name>
    <name type="common">Valley fever fungus</name>
    <dbReference type="NCBI Taxonomy" id="443226"/>
    <lineage>
        <taxon>Eukaryota</taxon>
        <taxon>Fungi</taxon>
        <taxon>Dikarya</taxon>
        <taxon>Ascomycota</taxon>
        <taxon>Pezizomycotina</taxon>
        <taxon>Eurotiomycetes</taxon>
        <taxon>Eurotiomycetidae</taxon>
        <taxon>Onygenales</taxon>
        <taxon>Onygenaceae</taxon>
        <taxon>Coccidioides</taxon>
    </lineage>
</organism>